<comment type="caution">
    <text evidence="1">The sequence shown here is derived from an EMBL/GenBank/DDBJ whole genome shotgun (WGS) entry which is preliminary data.</text>
</comment>
<proteinExistence type="predicted"/>
<sequence length="78" mass="9084">MWRPTFNAAYRINFVDVLLSPHRLGVSTTYDEQPFTFLRSHHECLSSAWFLRGVQFFTSLVASRFLDSHSPTDPMECD</sequence>
<gene>
    <name evidence="1" type="ORF">QCA50_012593</name>
</gene>
<name>A0AAW0FXY0_9APHY</name>
<dbReference type="AlphaFoldDB" id="A0AAW0FXY0"/>
<evidence type="ECO:0000313" key="1">
    <source>
        <dbReference type="EMBL" id="KAK7684269.1"/>
    </source>
</evidence>
<evidence type="ECO:0000313" key="2">
    <source>
        <dbReference type="Proteomes" id="UP001385951"/>
    </source>
</evidence>
<organism evidence="1 2">
    <name type="scientific">Cerrena zonata</name>
    <dbReference type="NCBI Taxonomy" id="2478898"/>
    <lineage>
        <taxon>Eukaryota</taxon>
        <taxon>Fungi</taxon>
        <taxon>Dikarya</taxon>
        <taxon>Basidiomycota</taxon>
        <taxon>Agaricomycotina</taxon>
        <taxon>Agaricomycetes</taxon>
        <taxon>Polyporales</taxon>
        <taxon>Cerrenaceae</taxon>
        <taxon>Cerrena</taxon>
    </lineage>
</organism>
<reference evidence="1 2" key="1">
    <citation type="submission" date="2022-09" db="EMBL/GenBank/DDBJ databases">
        <authorList>
            <person name="Palmer J.M."/>
        </authorList>
    </citation>
    <scope>NUCLEOTIDE SEQUENCE [LARGE SCALE GENOMIC DNA]</scope>
    <source>
        <strain evidence="1 2">DSM 7382</strain>
    </source>
</reference>
<dbReference type="Proteomes" id="UP001385951">
    <property type="component" value="Unassembled WGS sequence"/>
</dbReference>
<dbReference type="EMBL" id="JASBNA010000026">
    <property type="protein sequence ID" value="KAK7684269.1"/>
    <property type="molecule type" value="Genomic_DNA"/>
</dbReference>
<protein>
    <submittedName>
        <fullName evidence="1">Uncharacterized protein</fullName>
    </submittedName>
</protein>
<keyword evidence="2" id="KW-1185">Reference proteome</keyword>
<accession>A0AAW0FXY0</accession>